<keyword evidence="2" id="KW-0830">Ubiquinone</keyword>
<gene>
    <name evidence="2" type="ORF">MBHS_04214</name>
</gene>
<evidence type="ECO:0000313" key="2">
    <source>
        <dbReference type="EMBL" id="SEH08323.1"/>
    </source>
</evidence>
<dbReference type="Gene3D" id="3.40.50.150">
    <property type="entry name" value="Vaccinia Virus protein VP39"/>
    <property type="match status" value="1"/>
</dbReference>
<dbReference type="Proteomes" id="UP000236724">
    <property type="component" value="Unassembled WGS sequence"/>
</dbReference>
<dbReference type="PANTHER" id="PTHR43861:SF3">
    <property type="entry name" value="PUTATIVE (AFU_ORTHOLOGUE AFUA_2G14390)-RELATED"/>
    <property type="match status" value="1"/>
</dbReference>
<dbReference type="GO" id="GO:0008168">
    <property type="term" value="F:methyltransferase activity"/>
    <property type="evidence" value="ECO:0007669"/>
    <property type="project" value="UniProtKB-KW"/>
</dbReference>
<protein>
    <submittedName>
        <fullName evidence="2">Bifunctional 3-demethylubiquinone-9 3-methyltransferase/ 2-octaprenyl-6-hydroxy phenol methylase</fullName>
    </submittedName>
</protein>
<proteinExistence type="predicted"/>
<evidence type="ECO:0000313" key="3">
    <source>
        <dbReference type="Proteomes" id="UP000236724"/>
    </source>
</evidence>
<dbReference type="PANTHER" id="PTHR43861">
    <property type="entry name" value="TRANS-ACONITATE 2-METHYLTRANSFERASE-RELATED"/>
    <property type="match status" value="1"/>
</dbReference>
<dbReference type="SUPFAM" id="SSF53335">
    <property type="entry name" value="S-adenosyl-L-methionine-dependent methyltransferases"/>
    <property type="match status" value="1"/>
</dbReference>
<accession>A0A1H6FFB2</accession>
<sequence>MADLFNERAQNWDARTMSQQLSAAVGEAIRQYVPLHPQMAVMDFGAGTGLVCTQIAELVKNIAAVDISEAMLEKLRTKPELQGKVACFKQNIMQHPLDQQFDLIISAMAMHHIADTDKLVQCLAAHLKPGAMIALADLDSEDGSFHAPHIKGVYHAGFDRAALTQIFAQHGFKDIDFVTAHRIEKEEKNFPVFLLTATKSA</sequence>
<dbReference type="AlphaFoldDB" id="A0A1H6FFB2"/>
<dbReference type="GO" id="GO:0032259">
    <property type="term" value="P:methylation"/>
    <property type="evidence" value="ECO:0007669"/>
    <property type="project" value="UniProtKB-KW"/>
</dbReference>
<dbReference type="OrthoDB" id="9801538at2"/>
<keyword evidence="3" id="KW-1185">Reference proteome</keyword>
<organism evidence="2 3">
    <name type="scientific">Candidatus Venteria ishoeyi</name>
    <dbReference type="NCBI Taxonomy" id="1899563"/>
    <lineage>
        <taxon>Bacteria</taxon>
        <taxon>Pseudomonadati</taxon>
        <taxon>Pseudomonadota</taxon>
        <taxon>Gammaproteobacteria</taxon>
        <taxon>Thiotrichales</taxon>
        <taxon>Thiotrichaceae</taxon>
        <taxon>Venteria</taxon>
    </lineage>
</organism>
<evidence type="ECO:0000256" key="1">
    <source>
        <dbReference type="ARBA" id="ARBA00022679"/>
    </source>
</evidence>
<dbReference type="RefSeq" id="WP_103921870.1">
    <property type="nucleotide sequence ID" value="NZ_FMSV02000548.1"/>
</dbReference>
<dbReference type="InterPro" id="IPR029063">
    <property type="entry name" value="SAM-dependent_MTases_sf"/>
</dbReference>
<dbReference type="EMBL" id="FMSV02000548">
    <property type="protein sequence ID" value="SEH08323.1"/>
    <property type="molecule type" value="Genomic_DNA"/>
</dbReference>
<dbReference type="Pfam" id="PF13489">
    <property type="entry name" value="Methyltransf_23"/>
    <property type="match status" value="1"/>
</dbReference>
<dbReference type="CDD" id="cd02440">
    <property type="entry name" value="AdoMet_MTases"/>
    <property type="match status" value="1"/>
</dbReference>
<name>A0A1H6FFB2_9GAMM</name>
<reference evidence="2 3" key="1">
    <citation type="submission" date="2016-10" db="EMBL/GenBank/DDBJ databases">
        <authorList>
            <person name="de Groot N.N."/>
        </authorList>
    </citation>
    <scope>NUCLEOTIDE SEQUENCE [LARGE SCALE GENOMIC DNA]</scope>
    <source>
        <strain evidence="2">MBHS1</strain>
    </source>
</reference>
<keyword evidence="2" id="KW-0489">Methyltransferase</keyword>
<keyword evidence="1 2" id="KW-0808">Transferase</keyword>